<reference evidence="8 9" key="1">
    <citation type="submission" date="2019-02" db="EMBL/GenBank/DDBJ databases">
        <title>Deep-cultivation of Planctomycetes and their phenomic and genomic characterization uncovers novel biology.</title>
        <authorList>
            <person name="Wiegand S."/>
            <person name="Jogler M."/>
            <person name="Boedeker C."/>
            <person name="Pinto D."/>
            <person name="Vollmers J."/>
            <person name="Rivas-Marin E."/>
            <person name="Kohn T."/>
            <person name="Peeters S.H."/>
            <person name="Heuer A."/>
            <person name="Rast P."/>
            <person name="Oberbeckmann S."/>
            <person name="Bunk B."/>
            <person name="Jeske O."/>
            <person name="Meyerdierks A."/>
            <person name="Storesund J.E."/>
            <person name="Kallscheuer N."/>
            <person name="Luecker S."/>
            <person name="Lage O.M."/>
            <person name="Pohl T."/>
            <person name="Merkel B.J."/>
            <person name="Hornburger P."/>
            <person name="Mueller R.-W."/>
            <person name="Bruemmer F."/>
            <person name="Labrenz M."/>
            <person name="Spormann A.M."/>
            <person name="Op den Camp H."/>
            <person name="Overmann J."/>
            <person name="Amann R."/>
            <person name="Jetten M.S.M."/>
            <person name="Mascher T."/>
            <person name="Medema M.H."/>
            <person name="Devos D.P."/>
            <person name="Kaster A.-K."/>
            <person name="Ovreas L."/>
            <person name="Rohde M."/>
            <person name="Galperin M.Y."/>
            <person name="Jogler C."/>
        </authorList>
    </citation>
    <scope>NUCLEOTIDE SEQUENCE [LARGE SCALE GENOMIC DNA]</scope>
    <source>
        <strain evidence="8 9">ElP</strain>
    </source>
</reference>
<proteinExistence type="inferred from homology"/>
<dbReference type="InterPro" id="IPR004556">
    <property type="entry name" value="HemK-like"/>
</dbReference>
<dbReference type="InterPro" id="IPR029063">
    <property type="entry name" value="SAM-dependent_MTases_sf"/>
</dbReference>
<organism evidence="8 9">
    <name type="scientific">Tautonia plasticadhaerens</name>
    <dbReference type="NCBI Taxonomy" id="2527974"/>
    <lineage>
        <taxon>Bacteria</taxon>
        <taxon>Pseudomonadati</taxon>
        <taxon>Planctomycetota</taxon>
        <taxon>Planctomycetia</taxon>
        <taxon>Isosphaerales</taxon>
        <taxon>Isosphaeraceae</taxon>
        <taxon>Tautonia</taxon>
    </lineage>
</organism>
<dbReference type="NCBIfam" id="TIGR03534">
    <property type="entry name" value="RF_mod_PrmC"/>
    <property type="match status" value="1"/>
</dbReference>
<evidence type="ECO:0000256" key="3">
    <source>
        <dbReference type="ARBA" id="ARBA00022691"/>
    </source>
</evidence>
<keyword evidence="3 5" id="KW-0949">S-adenosyl-L-methionine</keyword>
<dbReference type="CDD" id="cd02440">
    <property type="entry name" value="AdoMet_MTases"/>
    <property type="match status" value="1"/>
</dbReference>
<dbReference type="InterPro" id="IPR002052">
    <property type="entry name" value="DNA_methylase_N6_adenine_CS"/>
</dbReference>
<dbReference type="Pfam" id="PF17827">
    <property type="entry name" value="PrmC_N"/>
    <property type="match status" value="1"/>
</dbReference>
<dbReference type="InterPro" id="IPR050320">
    <property type="entry name" value="N5-glutamine_MTase"/>
</dbReference>
<dbReference type="GO" id="GO:0102559">
    <property type="term" value="F:peptide chain release factor N(5)-glutamine methyltransferase activity"/>
    <property type="evidence" value="ECO:0007669"/>
    <property type="project" value="UniProtKB-EC"/>
</dbReference>
<feature type="binding site" evidence="5">
    <location>
        <position position="195"/>
    </location>
    <ligand>
        <name>S-adenosyl-L-methionine</name>
        <dbReference type="ChEBI" id="CHEBI:59789"/>
    </ligand>
</feature>
<evidence type="ECO:0000259" key="7">
    <source>
        <dbReference type="Pfam" id="PF17827"/>
    </source>
</evidence>
<keyword evidence="9" id="KW-1185">Reference proteome</keyword>
<dbReference type="Gene3D" id="3.40.50.150">
    <property type="entry name" value="Vaccinia Virus protein VP39"/>
    <property type="match status" value="1"/>
</dbReference>
<dbReference type="PANTHER" id="PTHR18895">
    <property type="entry name" value="HEMK METHYLTRANSFERASE"/>
    <property type="match status" value="1"/>
</dbReference>
<dbReference type="RefSeq" id="WP_231749496.1">
    <property type="nucleotide sequence ID" value="NZ_CP036426.1"/>
</dbReference>
<comment type="catalytic activity">
    <reaction evidence="4 5">
        <text>L-glutaminyl-[peptide chain release factor] + S-adenosyl-L-methionine = N(5)-methyl-L-glutaminyl-[peptide chain release factor] + S-adenosyl-L-homocysteine + H(+)</text>
        <dbReference type="Rhea" id="RHEA:42896"/>
        <dbReference type="Rhea" id="RHEA-COMP:10271"/>
        <dbReference type="Rhea" id="RHEA-COMP:10272"/>
        <dbReference type="ChEBI" id="CHEBI:15378"/>
        <dbReference type="ChEBI" id="CHEBI:30011"/>
        <dbReference type="ChEBI" id="CHEBI:57856"/>
        <dbReference type="ChEBI" id="CHEBI:59789"/>
        <dbReference type="ChEBI" id="CHEBI:61891"/>
        <dbReference type="EC" id="2.1.1.297"/>
    </reaction>
</comment>
<dbReference type="EC" id="2.1.1.297" evidence="5"/>
<comment type="function">
    <text evidence="5">Methylates the class 1 translation termination release factors RF1/PrfA and RF2/PrfB on the glutamine residue of the universally conserved GGQ motif.</text>
</comment>
<name>A0A518GXD0_9BACT</name>
<feature type="domain" description="Release factor glutamine methyltransferase N-terminal" evidence="7">
    <location>
        <begin position="13"/>
        <end position="82"/>
    </location>
</feature>
<dbReference type="Proteomes" id="UP000317835">
    <property type="component" value="Chromosome"/>
</dbReference>
<dbReference type="PANTHER" id="PTHR18895:SF74">
    <property type="entry name" value="MTRF1L RELEASE FACTOR GLUTAMINE METHYLTRANSFERASE"/>
    <property type="match status" value="1"/>
</dbReference>
<dbReference type="InterPro" id="IPR040758">
    <property type="entry name" value="PrmC_N"/>
</dbReference>
<comment type="caution">
    <text evidence="5">Lacks conserved residue(s) required for the propagation of feature annotation.</text>
</comment>
<sequence length="292" mass="31984">MPDRDEPWTILRLLNWTQSYLRDKGSESPRLDAEVLLSHVLQTDRVKLYTQYAQEVGSTDRASYRELIRKRAEGSPVAYLVGRKEFFSLPLSVSPGVLIPRPDTEFAVVECLDVLKGRAEPLVVDVGTGSGAIALAVAHQRIDARLVAIDLSPDALAVARSNAERHRLSDRVEFVEGDLLAPVADRGPFDVIISNPPYIPTGVIPTLDAGVREFEPHLALDGGEDGLRVVSRLIEQAAPLLKPGGHLILEIGSDQEQPVRDLLGSFPELEPAPTVRDGAGHPRVIRARRRDG</sequence>
<evidence type="ECO:0000313" key="9">
    <source>
        <dbReference type="Proteomes" id="UP000317835"/>
    </source>
</evidence>
<comment type="similarity">
    <text evidence="5">Belongs to the protein N5-glutamine methyltransferase family. PrmC subfamily.</text>
</comment>
<feature type="binding site" evidence="5">
    <location>
        <begin position="127"/>
        <end position="131"/>
    </location>
    <ligand>
        <name>S-adenosyl-L-methionine</name>
        <dbReference type="ChEBI" id="CHEBI:59789"/>
    </ligand>
</feature>
<dbReference type="GO" id="GO:0032259">
    <property type="term" value="P:methylation"/>
    <property type="evidence" value="ECO:0007669"/>
    <property type="project" value="UniProtKB-KW"/>
</dbReference>
<evidence type="ECO:0000259" key="6">
    <source>
        <dbReference type="Pfam" id="PF05175"/>
    </source>
</evidence>
<dbReference type="InterPro" id="IPR007848">
    <property type="entry name" value="Small_mtfrase_dom"/>
</dbReference>
<keyword evidence="1 5" id="KW-0489">Methyltransferase</keyword>
<feature type="domain" description="Methyltransferase small" evidence="6">
    <location>
        <begin position="114"/>
        <end position="198"/>
    </location>
</feature>
<feature type="binding site" evidence="5">
    <location>
        <position position="150"/>
    </location>
    <ligand>
        <name>S-adenosyl-L-methionine</name>
        <dbReference type="ChEBI" id="CHEBI:59789"/>
    </ligand>
</feature>
<dbReference type="GO" id="GO:0003676">
    <property type="term" value="F:nucleic acid binding"/>
    <property type="evidence" value="ECO:0007669"/>
    <property type="project" value="InterPro"/>
</dbReference>
<evidence type="ECO:0000256" key="5">
    <source>
        <dbReference type="HAMAP-Rule" id="MF_02126"/>
    </source>
</evidence>
<dbReference type="HAMAP" id="MF_02126">
    <property type="entry name" value="RF_methyltr_PrmC"/>
    <property type="match status" value="1"/>
</dbReference>
<dbReference type="Pfam" id="PF05175">
    <property type="entry name" value="MTS"/>
    <property type="match status" value="1"/>
</dbReference>
<evidence type="ECO:0000256" key="4">
    <source>
        <dbReference type="ARBA" id="ARBA00048391"/>
    </source>
</evidence>
<dbReference type="AlphaFoldDB" id="A0A518GXD0"/>
<keyword evidence="2 5" id="KW-0808">Transferase</keyword>
<feature type="binding site" evidence="5">
    <location>
        <begin position="195"/>
        <end position="198"/>
    </location>
    <ligand>
        <name>substrate</name>
    </ligand>
</feature>
<dbReference type="NCBIfam" id="TIGR00536">
    <property type="entry name" value="hemK_fam"/>
    <property type="match status" value="1"/>
</dbReference>
<dbReference type="KEGG" id="tpla:ElP_10640"/>
<dbReference type="PROSITE" id="PS00092">
    <property type="entry name" value="N6_MTASE"/>
    <property type="match status" value="1"/>
</dbReference>
<gene>
    <name evidence="5 8" type="primary">prmC</name>
    <name evidence="8" type="ORF">ElP_10640</name>
</gene>
<evidence type="ECO:0000256" key="2">
    <source>
        <dbReference type="ARBA" id="ARBA00022679"/>
    </source>
</evidence>
<dbReference type="SUPFAM" id="SSF53335">
    <property type="entry name" value="S-adenosyl-L-methionine-dependent methyltransferases"/>
    <property type="match status" value="1"/>
</dbReference>
<dbReference type="Gene3D" id="1.10.8.10">
    <property type="entry name" value="DNA helicase RuvA subunit, C-terminal domain"/>
    <property type="match status" value="1"/>
</dbReference>
<dbReference type="EMBL" id="CP036426">
    <property type="protein sequence ID" value="QDV33222.1"/>
    <property type="molecule type" value="Genomic_DNA"/>
</dbReference>
<evidence type="ECO:0000256" key="1">
    <source>
        <dbReference type="ARBA" id="ARBA00022603"/>
    </source>
</evidence>
<protein>
    <recommendedName>
        <fullName evidence="5">Release factor glutamine methyltransferase</fullName>
        <shortName evidence="5">RF MTase</shortName>
        <ecNumber evidence="5">2.1.1.297</ecNumber>
    </recommendedName>
    <alternativeName>
        <fullName evidence="5">N5-glutamine methyltransferase PrmC</fullName>
    </alternativeName>
    <alternativeName>
        <fullName evidence="5">Protein-(glutamine-N5) MTase PrmC</fullName>
    </alternativeName>
    <alternativeName>
        <fullName evidence="5">Protein-glutamine N-methyltransferase PrmC</fullName>
    </alternativeName>
</protein>
<dbReference type="InterPro" id="IPR019874">
    <property type="entry name" value="RF_methyltr_PrmC"/>
</dbReference>
<accession>A0A518GXD0</accession>
<evidence type="ECO:0000313" key="8">
    <source>
        <dbReference type="EMBL" id="QDV33222.1"/>
    </source>
</evidence>